<feature type="domain" description="FAD-binding FR-type" evidence="9">
    <location>
        <begin position="16"/>
        <end position="116"/>
    </location>
</feature>
<dbReference type="PROSITE" id="PS51384">
    <property type="entry name" value="FAD_FR"/>
    <property type="match status" value="1"/>
</dbReference>
<evidence type="ECO:0000256" key="8">
    <source>
        <dbReference type="ARBA" id="ARBA00047776"/>
    </source>
</evidence>
<proteinExistence type="inferred from homology"/>
<evidence type="ECO:0000256" key="5">
    <source>
        <dbReference type="ARBA" id="ARBA00022827"/>
    </source>
</evidence>
<comment type="caution">
    <text evidence="10">The sequence shown here is derived from an EMBL/GenBank/DDBJ whole genome shotgun (WGS) entry which is preliminary data.</text>
</comment>
<evidence type="ECO:0000256" key="1">
    <source>
        <dbReference type="ARBA" id="ARBA00001974"/>
    </source>
</evidence>
<dbReference type="Gene3D" id="2.40.30.10">
    <property type="entry name" value="Translation factors"/>
    <property type="match status" value="1"/>
</dbReference>
<dbReference type="EC" id="1.18.1.2" evidence="3"/>
<dbReference type="AlphaFoldDB" id="A0AAE3N0A6"/>
<keyword evidence="4" id="KW-0285">Flavoprotein</keyword>
<dbReference type="CDD" id="cd06195">
    <property type="entry name" value="FNR1"/>
    <property type="match status" value="1"/>
</dbReference>
<dbReference type="GO" id="GO:0004324">
    <property type="term" value="F:ferredoxin-NADP+ reductase activity"/>
    <property type="evidence" value="ECO:0007669"/>
    <property type="project" value="UniProtKB-EC"/>
</dbReference>
<dbReference type="PANTHER" id="PTHR47878">
    <property type="entry name" value="OXIDOREDUCTASE FAD/NAD(P)-BINDING DOMAIN PROTEIN"/>
    <property type="match status" value="1"/>
</dbReference>
<protein>
    <recommendedName>
        <fullName evidence="3">ferredoxin--NADP(+) reductase</fullName>
        <ecNumber evidence="3">1.18.1.2</ecNumber>
    </recommendedName>
</protein>
<dbReference type="SUPFAM" id="SSF63380">
    <property type="entry name" value="Riboflavin synthase domain-like"/>
    <property type="match status" value="1"/>
</dbReference>
<evidence type="ECO:0000256" key="3">
    <source>
        <dbReference type="ARBA" id="ARBA00013223"/>
    </source>
</evidence>
<dbReference type="GO" id="GO:0034599">
    <property type="term" value="P:cellular response to oxidative stress"/>
    <property type="evidence" value="ECO:0007669"/>
    <property type="project" value="TreeGrafter"/>
</dbReference>
<name>A0AAE3N0A6_9HYPH</name>
<dbReference type="InterPro" id="IPR039261">
    <property type="entry name" value="FNR_nucleotide-bd"/>
</dbReference>
<accession>A0AAE3N0A6</accession>
<dbReference type="RefSeq" id="WP_306411520.1">
    <property type="nucleotide sequence ID" value="NZ_JANFPI010000003.1"/>
</dbReference>
<keyword evidence="5" id="KW-0274">FAD</keyword>
<sequence>MNAPAKTEEFATNLPAGVYAETVLSVTHYTDYLFRFTMTRPAGFRFRSGEFAMIGLVVGDKPIYRAYSIASPAWSEELEFFSIKVPDGPLTQHLQKIKPGDKVLMRKKPTGTLVLDALVPGKRLYMFSTGTGIAPFASLIRDPETYEKYEEVILTHTCREVAELKYGFDLVEEIRADEMLNEIVGDKLKHYATVTREDYPFKGRITDLIESGKLFADLGVPPLDPAVDRAMICGSMTMIRDTAALLEKAGLTEGANNNPAEFVIERAFVG</sequence>
<gene>
    <name evidence="10" type="ORF">NOF55_11605</name>
</gene>
<keyword evidence="7" id="KW-0560">Oxidoreductase</keyword>
<dbReference type="GO" id="GO:0042167">
    <property type="term" value="P:heme catabolic process"/>
    <property type="evidence" value="ECO:0007669"/>
    <property type="project" value="TreeGrafter"/>
</dbReference>
<organism evidence="10 11">
    <name type="scientific">Ectorhizobium quercum</name>
    <dbReference type="NCBI Taxonomy" id="2965071"/>
    <lineage>
        <taxon>Bacteria</taxon>
        <taxon>Pseudomonadati</taxon>
        <taxon>Pseudomonadota</taxon>
        <taxon>Alphaproteobacteria</taxon>
        <taxon>Hyphomicrobiales</taxon>
        <taxon>Rhizobiaceae</taxon>
        <taxon>Ectorhizobium</taxon>
    </lineage>
</organism>
<dbReference type="PANTHER" id="PTHR47878:SF1">
    <property type="entry name" value="FLAVODOXIN_FERREDOXIN--NADP REDUCTASE"/>
    <property type="match status" value="1"/>
</dbReference>
<dbReference type="Proteomes" id="UP001208771">
    <property type="component" value="Unassembled WGS sequence"/>
</dbReference>
<comment type="catalytic activity">
    <reaction evidence="8">
        <text>2 reduced [2Fe-2S]-[ferredoxin] + NADP(+) + H(+) = 2 oxidized [2Fe-2S]-[ferredoxin] + NADPH</text>
        <dbReference type="Rhea" id="RHEA:20125"/>
        <dbReference type="Rhea" id="RHEA-COMP:10000"/>
        <dbReference type="Rhea" id="RHEA-COMP:10001"/>
        <dbReference type="ChEBI" id="CHEBI:15378"/>
        <dbReference type="ChEBI" id="CHEBI:33737"/>
        <dbReference type="ChEBI" id="CHEBI:33738"/>
        <dbReference type="ChEBI" id="CHEBI:57783"/>
        <dbReference type="ChEBI" id="CHEBI:58349"/>
        <dbReference type="EC" id="1.18.1.2"/>
    </reaction>
</comment>
<dbReference type="GO" id="GO:0000166">
    <property type="term" value="F:nucleotide binding"/>
    <property type="evidence" value="ECO:0007669"/>
    <property type="project" value="UniProtKB-KW"/>
</dbReference>
<dbReference type="InterPro" id="IPR051930">
    <property type="entry name" value="FNR_type-1"/>
</dbReference>
<comment type="cofactor">
    <cofactor evidence="1">
        <name>FAD</name>
        <dbReference type="ChEBI" id="CHEBI:57692"/>
    </cofactor>
</comment>
<dbReference type="SUPFAM" id="SSF52343">
    <property type="entry name" value="Ferredoxin reductase-like, C-terminal NADP-linked domain"/>
    <property type="match status" value="1"/>
</dbReference>
<dbReference type="EMBL" id="JANFPI010000003">
    <property type="protein sequence ID" value="MCX8997746.1"/>
    <property type="molecule type" value="Genomic_DNA"/>
</dbReference>
<evidence type="ECO:0000313" key="11">
    <source>
        <dbReference type="Proteomes" id="UP001208771"/>
    </source>
</evidence>
<keyword evidence="6" id="KW-0521">NADP</keyword>
<evidence type="ECO:0000256" key="6">
    <source>
        <dbReference type="ARBA" id="ARBA00022857"/>
    </source>
</evidence>
<evidence type="ECO:0000259" key="9">
    <source>
        <dbReference type="PROSITE" id="PS51384"/>
    </source>
</evidence>
<comment type="similarity">
    <text evidence="2">Belongs to the ferredoxin--NADP reductase type 1 family.</text>
</comment>
<evidence type="ECO:0000256" key="7">
    <source>
        <dbReference type="ARBA" id="ARBA00023002"/>
    </source>
</evidence>
<evidence type="ECO:0000256" key="2">
    <source>
        <dbReference type="ARBA" id="ARBA00008312"/>
    </source>
</evidence>
<evidence type="ECO:0000256" key="4">
    <source>
        <dbReference type="ARBA" id="ARBA00022630"/>
    </source>
</evidence>
<dbReference type="InterPro" id="IPR017938">
    <property type="entry name" value="Riboflavin_synthase-like_b-brl"/>
</dbReference>
<dbReference type="InterPro" id="IPR033892">
    <property type="entry name" value="FNR_bac"/>
</dbReference>
<evidence type="ECO:0000313" key="10">
    <source>
        <dbReference type="EMBL" id="MCX8997746.1"/>
    </source>
</evidence>
<reference evidence="10" key="1">
    <citation type="submission" date="2022-07" db="EMBL/GenBank/DDBJ databases">
        <title>Ectorhizobium quercum gen.nov., sp. nov.</title>
        <authorList>
            <person name="Ma T."/>
            <person name="Li Y."/>
        </authorList>
    </citation>
    <scope>NUCLEOTIDE SEQUENCE</scope>
    <source>
        <strain evidence="10">BDR2-2</strain>
    </source>
</reference>
<dbReference type="Pfam" id="PF00970">
    <property type="entry name" value="FAD_binding_6"/>
    <property type="match status" value="1"/>
</dbReference>
<dbReference type="InterPro" id="IPR017927">
    <property type="entry name" value="FAD-bd_FR_type"/>
</dbReference>
<dbReference type="InterPro" id="IPR008333">
    <property type="entry name" value="Cbr1-like_FAD-bd_dom"/>
</dbReference>
<keyword evidence="11" id="KW-1185">Reference proteome</keyword>
<dbReference type="Gene3D" id="3.40.50.80">
    <property type="entry name" value="Nucleotide-binding domain of ferredoxin-NADP reductase (FNR) module"/>
    <property type="match status" value="1"/>
</dbReference>